<feature type="domain" description="Major facilitator superfamily (MFS) profile" evidence="7">
    <location>
        <begin position="48"/>
        <end position="469"/>
    </location>
</feature>
<dbReference type="VEuPathDB" id="FungiDB:AB675_10726"/>
<dbReference type="EMBL" id="LFJN01000011">
    <property type="protein sequence ID" value="KPI40720.1"/>
    <property type="molecule type" value="Genomic_DNA"/>
</dbReference>
<keyword evidence="3 6" id="KW-0812">Transmembrane</keyword>
<feature type="transmembrane region" description="Helical" evidence="6">
    <location>
        <begin position="441"/>
        <end position="462"/>
    </location>
</feature>
<dbReference type="RefSeq" id="XP_018000683.1">
    <property type="nucleotide sequence ID" value="XM_018139516.1"/>
</dbReference>
<dbReference type="InterPro" id="IPR020846">
    <property type="entry name" value="MFS_dom"/>
</dbReference>
<dbReference type="InterPro" id="IPR036259">
    <property type="entry name" value="MFS_trans_sf"/>
</dbReference>
<evidence type="ECO:0000313" key="8">
    <source>
        <dbReference type="EMBL" id="KPI40720.1"/>
    </source>
</evidence>
<dbReference type="GeneID" id="28731396"/>
<accession>A0A0N1HA32</accession>
<evidence type="ECO:0000313" key="9">
    <source>
        <dbReference type="Proteomes" id="UP000038010"/>
    </source>
</evidence>
<evidence type="ECO:0000256" key="1">
    <source>
        <dbReference type="ARBA" id="ARBA00004141"/>
    </source>
</evidence>
<feature type="transmembrane region" description="Helical" evidence="6">
    <location>
        <begin position="44"/>
        <end position="61"/>
    </location>
</feature>
<feature type="transmembrane region" description="Helical" evidence="6">
    <location>
        <begin position="115"/>
        <end position="134"/>
    </location>
</feature>
<dbReference type="Proteomes" id="UP000038010">
    <property type="component" value="Unassembled WGS sequence"/>
</dbReference>
<feature type="transmembrane region" description="Helical" evidence="6">
    <location>
        <begin position="287"/>
        <end position="311"/>
    </location>
</feature>
<dbReference type="Gene3D" id="1.20.1250.20">
    <property type="entry name" value="MFS general substrate transporter like domains"/>
    <property type="match status" value="1"/>
</dbReference>
<feature type="transmembrane region" description="Helical" evidence="6">
    <location>
        <begin position="350"/>
        <end position="371"/>
    </location>
</feature>
<dbReference type="PANTHER" id="PTHR43791">
    <property type="entry name" value="PERMEASE-RELATED"/>
    <property type="match status" value="1"/>
</dbReference>
<dbReference type="AlphaFoldDB" id="A0A0N1HA32"/>
<dbReference type="InterPro" id="IPR011701">
    <property type="entry name" value="MFS"/>
</dbReference>
<comment type="caution">
    <text evidence="8">The sequence shown here is derived from an EMBL/GenBank/DDBJ whole genome shotgun (WGS) entry which is preliminary data.</text>
</comment>
<evidence type="ECO:0000256" key="6">
    <source>
        <dbReference type="SAM" id="Phobius"/>
    </source>
</evidence>
<dbReference type="Pfam" id="PF07690">
    <property type="entry name" value="MFS_1"/>
    <property type="match status" value="1"/>
</dbReference>
<dbReference type="FunFam" id="1.20.1250.20:FF:000013">
    <property type="entry name" value="MFS general substrate transporter"/>
    <property type="match status" value="1"/>
</dbReference>
<dbReference type="PANTHER" id="PTHR43791:SF21">
    <property type="entry name" value="MAJOR FACILITATOR SUPERFAMILY (MFS) PROFILE DOMAIN-CONTAINING PROTEIN"/>
    <property type="match status" value="1"/>
</dbReference>
<name>A0A0N1HA32_9EURO</name>
<dbReference type="GO" id="GO:0016020">
    <property type="term" value="C:membrane"/>
    <property type="evidence" value="ECO:0007669"/>
    <property type="project" value="UniProtKB-SubCell"/>
</dbReference>
<evidence type="ECO:0000256" key="5">
    <source>
        <dbReference type="ARBA" id="ARBA00023136"/>
    </source>
</evidence>
<organism evidence="8 9">
    <name type="scientific">Cyphellophora attinorum</name>
    <dbReference type="NCBI Taxonomy" id="1664694"/>
    <lineage>
        <taxon>Eukaryota</taxon>
        <taxon>Fungi</taxon>
        <taxon>Dikarya</taxon>
        <taxon>Ascomycota</taxon>
        <taxon>Pezizomycotina</taxon>
        <taxon>Eurotiomycetes</taxon>
        <taxon>Chaetothyriomycetidae</taxon>
        <taxon>Chaetothyriales</taxon>
        <taxon>Cyphellophoraceae</taxon>
        <taxon>Cyphellophora</taxon>
    </lineage>
</organism>
<dbReference type="GO" id="GO:0022857">
    <property type="term" value="F:transmembrane transporter activity"/>
    <property type="evidence" value="ECO:0007669"/>
    <property type="project" value="InterPro"/>
</dbReference>
<feature type="transmembrane region" description="Helical" evidence="6">
    <location>
        <begin position="209"/>
        <end position="229"/>
    </location>
</feature>
<comment type="subcellular location">
    <subcellularLocation>
        <location evidence="1">Membrane</location>
        <topology evidence="1">Multi-pass membrane protein</topology>
    </subcellularLocation>
</comment>
<dbReference type="SUPFAM" id="SSF103473">
    <property type="entry name" value="MFS general substrate transporter"/>
    <property type="match status" value="1"/>
</dbReference>
<evidence type="ECO:0000259" key="7">
    <source>
        <dbReference type="PROSITE" id="PS50850"/>
    </source>
</evidence>
<proteinExistence type="predicted"/>
<feature type="transmembrane region" description="Helical" evidence="6">
    <location>
        <begin position="89"/>
        <end position="108"/>
    </location>
</feature>
<gene>
    <name evidence="8" type="ORF">AB675_10726</name>
</gene>
<feature type="transmembrane region" description="Helical" evidence="6">
    <location>
        <begin position="174"/>
        <end position="197"/>
    </location>
</feature>
<keyword evidence="9" id="KW-1185">Reference proteome</keyword>
<evidence type="ECO:0000256" key="2">
    <source>
        <dbReference type="ARBA" id="ARBA00022448"/>
    </source>
</evidence>
<evidence type="ECO:0000256" key="3">
    <source>
        <dbReference type="ARBA" id="ARBA00022692"/>
    </source>
</evidence>
<keyword evidence="2" id="KW-0813">Transport</keyword>
<keyword evidence="4 6" id="KW-1133">Transmembrane helix</keyword>
<feature type="transmembrane region" description="Helical" evidence="6">
    <location>
        <begin position="140"/>
        <end position="162"/>
    </location>
</feature>
<feature type="transmembrane region" description="Helical" evidence="6">
    <location>
        <begin position="377"/>
        <end position="398"/>
    </location>
</feature>
<feature type="transmembrane region" description="Helical" evidence="6">
    <location>
        <begin position="323"/>
        <end position="343"/>
    </location>
</feature>
<sequence>MHHNVEKDLVAEVEQITQPTQRLRGYVPDSSEQKRLDRRINLKLDLTAVAMLALGFLFQGIDKTNIGNAATSSHFIKDAGLQPDDVPNAVSLFSATFIPFMPISTAIGRVVGPKRWIPIIMLCWGGITMAHAAISQRTTLIALRLLLGVFEAGFVPTAYYYISTLFPMYHAGFRLGLFAGMYAWGAAFASLIAYGVLQINSSQYASWQILFILEGAVTLGLAALTYFVLPEHVSTAWMLNDDERRHAAQRLEIDGEVFDGTDTEYVGQERRITSRNVKDAFTDWRKILMIVFNMCATMPVYAFTTFLPLILKGMGYSGIRSNLMSVPPFVVAAIGLYAVVWASDRIRQRAFLIAGSMFVGVIGMIVLISSHDQKLRYGFAHVALIGAGTSNPLVAAWITDNTPEKATRAVIFGFYAISNLGGIIAGQVYKAKYAPTYNVSLMATMIVVCVGIAGMLGLRYCFVWENKKRQRLMESWTEGDWRHERADPKRRGERKRFFIYGL</sequence>
<dbReference type="OrthoDB" id="2985014at2759"/>
<dbReference type="PROSITE" id="PS50850">
    <property type="entry name" value="MFS"/>
    <property type="match status" value="1"/>
</dbReference>
<feature type="transmembrane region" description="Helical" evidence="6">
    <location>
        <begin position="410"/>
        <end position="429"/>
    </location>
</feature>
<reference evidence="8 9" key="1">
    <citation type="submission" date="2015-06" db="EMBL/GenBank/DDBJ databases">
        <title>Draft genome of the ant-associated black yeast Phialophora attae CBS 131958.</title>
        <authorList>
            <person name="Moreno L.F."/>
            <person name="Stielow B.J."/>
            <person name="de Hoog S."/>
            <person name="Vicente V.A."/>
            <person name="Weiss V.A."/>
            <person name="de Vries M."/>
            <person name="Cruz L.M."/>
            <person name="Souza E.M."/>
        </authorList>
    </citation>
    <scope>NUCLEOTIDE SEQUENCE [LARGE SCALE GENOMIC DNA]</scope>
    <source>
        <strain evidence="8 9">CBS 131958</strain>
    </source>
</reference>
<evidence type="ECO:0000256" key="4">
    <source>
        <dbReference type="ARBA" id="ARBA00022989"/>
    </source>
</evidence>
<protein>
    <submittedName>
        <fullName evidence="8">Putative transporter</fullName>
    </submittedName>
</protein>
<keyword evidence="5 6" id="KW-0472">Membrane</keyword>